<evidence type="ECO:0000313" key="2">
    <source>
        <dbReference type="EMBL" id="AWK76361.1"/>
    </source>
</evidence>
<keyword evidence="3" id="KW-1185">Reference proteome</keyword>
<reference evidence="2 3" key="1">
    <citation type="submission" date="2017-05" db="EMBL/GenBank/DDBJ databases">
        <title>Isolation of Rhodococcus sp. S2-17 biodegrading of BP-3.</title>
        <authorList>
            <person name="Lee Y."/>
            <person name="Kim K.H."/>
            <person name="Chun B.H."/>
            <person name="Jung H.S."/>
            <person name="Jeon C.O."/>
        </authorList>
    </citation>
    <scope>NUCLEOTIDE SEQUENCE [LARGE SCALE GENOMIC DNA]</scope>
    <source>
        <strain evidence="2 3">S2-17</strain>
        <plasmid evidence="3">prb98</plasmid>
    </source>
</reference>
<feature type="region of interest" description="Disordered" evidence="1">
    <location>
        <begin position="1"/>
        <end position="28"/>
    </location>
</feature>
<name>A0A2S2C636_9NOCA</name>
<feature type="compositionally biased region" description="Basic and acidic residues" evidence="1">
    <location>
        <begin position="11"/>
        <end position="22"/>
    </location>
</feature>
<proteinExistence type="predicted"/>
<organism evidence="2 3">
    <name type="scientific">Rhodococcus oxybenzonivorans</name>
    <dbReference type="NCBI Taxonomy" id="1990687"/>
    <lineage>
        <taxon>Bacteria</taxon>
        <taxon>Bacillati</taxon>
        <taxon>Actinomycetota</taxon>
        <taxon>Actinomycetes</taxon>
        <taxon>Mycobacteriales</taxon>
        <taxon>Nocardiaceae</taxon>
        <taxon>Rhodococcus</taxon>
    </lineage>
</organism>
<accession>A0A2S2C636</accession>
<geneLocation type="plasmid" evidence="3">
    <name>prb98</name>
</geneLocation>
<evidence type="ECO:0008006" key="4">
    <source>
        <dbReference type="Google" id="ProtNLM"/>
    </source>
</evidence>
<dbReference type="Proteomes" id="UP000245711">
    <property type="component" value="Plasmid pRB98"/>
</dbReference>
<evidence type="ECO:0000256" key="1">
    <source>
        <dbReference type="SAM" id="MobiDB-lite"/>
    </source>
</evidence>
<dbReference type="EMBL" id="CP021355">
    <property type="protein sequence ID" value="AWK76361.1"/>
    <property type="molecule type" value="Genomic_DNA"/>
</dbReference>
<gene>
    <name evidence="2" type="ORF">CBI38_33525</name>
</gene>
<dbReference type="KEGG" id="roz:CBI38_33525"/>
<protein>
    <recommendedName>
        <fullName evidence="4">Cyclase</fullName>
    </recommendedName>
</protein>
<evidence type="ECO:0000313" key="3">
    <source>
        <dbReference type="Proteomes" id="UP000245711"/>
    </source>
</evidence>
<dbReference type="AlphaFoldDB" id="A0A2S2C636"/>
<keyword evidence="2" id="KW-0614">Plasmid</keyword>
<sequence length="127" mass="14891">MRIPKIGDGNRAADNRCSKRQENTPTEEDTMFALHIENKVENYENWKTGFDTYNDFRRDNGVLAYRVSRHAHDPHLVYVDLDFATRDEAAAFIEHLDEIRRTPQSRAAVLSYQPPELRDVTDQRTLR</sequence>
<dbReference type="OrthoDB" id="4578588at2"/>